<gene>
    <name evidence="2" type="ORF">LX81_02594</name>
</gene>
<evidence type="ECO:0000313" key="2">
    <source>
        <dbReference type="EMBL" id="PZX15291.1"/>
    </source>
</evidence>
<dbReference type="InterPro" id="IPR025668">
    <property type="entry name" value="Tnp_DDE_dom"/>
</dbReference>
<organism evidence="2 3">
    <name type="scientific">Palleronia aestuarii</name>
    <dbReference type="NCBI Taxonomy" id="568105"/>
    <lineage>
        <taxon>Bacteria</taxon>
        <taxon>Pseudomonadati</taxon>
        <taxon>Pseudomonadota</taxon>
        <taxon>Alphaproteobacteria</taxon>
        <taxon>Rhodobacterales</taxon>
        <taxon>Roseobacteraceae</taxon>
        <taxon>Palleronia</taxon>
    </lineage>
</organism>
<feature type="domain" description="Transposase DDE" evidence="1">
    <location>
        <begin position="23"/>
        <end position="69"/>
    </location>
</feature>
<evidence type="ECO:0000313" key="3">
    <source>
        <dbReference type="Proteomes" id="UP000248916"/>
    </source>
</evidence>
<dbReference type="Proteomes" id="UP000248916">
    <property type="component" value="Unassembled WGS sequence"/>
</dbReference>
<dbReference type="OrthoDB" id="8451553at2"/>
<keyword evidence="3" id="KW-1185">Reference proteome</keyword>
<comment type="caution">
    <text evidence="2">The sequence shown here is derived from an EMBL/GenBank/DDBJ whole genome shotgun (WGS) entry which is preliminary data.</text>
</comment>
<accession>A0A2W7N5D5</accession>
<proteinExistence type="predicted"/>
<sequence>MPVSSSILYHTTNWQALIAAPCKRGSLSVRFEPDMVWHAEEFGQQRRPESFPDAVIQTCPTLKVPFHLRFAR</sequence>
<protein>
    <submittedName>
        <fullName evidence="2">DDE family transposase</fullName>
    </submittedName>
</protein>
<dbReference type="EMBL" id="QKZL01000010">
    <property type="protein sequence ID" value="PZX15291.1"/>
    <property type="molecule type" value="Genomic_DNA"/>
</dbReference>
<evidence type="ECO:0000259" key="1">
    <source>
        <dbReference type="Pfam" id="PF13737"/>
    </source>
</evidence>
<name>A0A2W7N5D5_9RHOB</name>
<dbReference type="AlphaFoldDB" id="A0A2W7N5D5"/>
<dbReference type="Pfam" id="PF13737">
    <property type="entry name" value="DDE_Tnp_1_5"/>
    <property type="match status" value="1"/>
</dbReference>
<reference evidence="2 3" key="1">
    <citation type="submission" date="2018-06" db="EMBL/GenBank/DDBJ databases">
        <title>Genomic Encyclopedia of Archaeal and Bacterial Type Strains, Phase II (KMG-II): from individual species to whole genera.</title>
        <authorList>
            <person name="Goeker M."/>
        </authorList>
    </citation>
    <scope>NUCLEOTIDE SEQUENCE [LARGE SCALE GENOMIC DNA]</scope>
    <source>
        <strain evidence="2 3">DSM 22009</strain>
    </source>
</reference>